<dbReference type="EMBL" id="GBXM01096730">
    <property type="protein sequence ID" value="JAH11847.1"/>
    <property type="molecule type" value="Transcribed_RNA"/>
</dbReference>
<evidence type="ECO:0000313" key="1">
    <source>
        <dbReference type="EMBL" id="JAH11847.1"/>
    </source>
</evidence>
<protein>
    <submittedName>
        <fullName evidence="1">Uncharacterized protein</fullName>
    </submittedName>
</protein>
<accession>A0A0E9Q5R5</accession>
<reference evidence="1" key="1">
    <citation type="submission" date="2014-11" db="EMBL/GenBank/DDBJ databases">
        <authorList>
            <person name="Amaro Gonzalez C."/>
        </authorList>
    </citation>
    <scope>NUCLEOTIDE SEQUENCE</scope>
</reference>
<proteinExistence type="predicted"/>
<reference evidence="1" key="2">
    <citation type="journal article" date="2015" name="Fish Shellfish Immunol.">
        <title>Early steps in the European eel (Anguilla anguilla)-Vibrio vulnificus interaction in the gills: Role of the RtxA13 toxin.</title>
        <authorList>
            <person name="Callol A."/>
            <person name="Pajuelo D."/>
            <person name="Ebbesson L."/>
            <person name="Teles M."/>
            <person name="MacKenzie S."/>
            <person name="Amaro C."/>
        </authorList>
    </citation>
    <scope>NUCLEOTIDE SEQUENCE</scope>
</reference>
<sequence>MELRAVRVCNCSNCH</sequence>
<organism evidence="1">
    <name type="scientific">Anguilla anguilla</name>
    <name type="common">European freshwater eel</name>
    <name type="synonym">Muraena anguilla</name>
    <dbReference type="NCBI Taxonomy" id="7936"/>
    <lineage>
        <taxon>Eukaryota</taxon>
        <taxon>Metazoa</taxon>
        <taxon>Chordata</taxon>
        <taxon>Craniata</taxon>
        <taxon>Vertebrata</taxon>
        <taxon>Euteleostomi</taxon>
        <taxon>Actinopterygii</taxon>
        <taxon>Neopterygii</taxon>
        <taxon>Teleostei</taxon>
        <taxon>Anguilliformes</taxon>
        <taxon>Anguillidae</taxon>
        <taxon>Anguilla</taxon>
    </lineage>
</organism>
<name>A0A0E9Q5R5_ANGAN</name>